<name>A0A2J6PSX5_9HELO</name>
<dbReference type="EMBL" id="KZ613501">
    <property type="protein sequence ID" value="PMD17135.1"/>
    <property type="molecule type" value="Genomic_DNA"/>
</dbReference>
<keyword evidence="2" id="KW-1185">Reference proteome</keyword>
<evidence type="ECO:0000313" key="1">
    <source>
        <dbReference type="EMBL" id="PMD17135.1"/>
    </source>
</evidence>
<organism evidence="1 2">
    <name type="scientific">Hyaloscypha hepaticicola</name>
    <dbReference type="NCBI Taxonomy" id="2082293"/>
    <lineage>
        <taxon>Eukaryota</taxon>
        <taxon>Fungi</taxon>
        <taxon>Dikarya</taxon>
        <taxon>Ascomycota</taxon>
        <taxon>Pezizomycotina</taxon>
        <taxon>Leotiomycetes</taxon>
        <taxon>Helotiales</taxon>
        <taxon>Hyaloscyphaceae</taxon>
        <taxon>Hyaloscypha</taxon>
    </lineage>
</organism>
<reference evidence="1 2" key="1">
    <citation type="submission" date="2016-05" db="EMBL/GenBank/DDBJ databases">
        <title>A degradative enzymes factory behind the ericoid mycorrhizal symbiosis.</title>
        <authorList>
            <consortium name="DOE Joint Genome Institute"/>
            <person name="Martino E."/>
            <person name="Morin E."/>
            <person name="Grelet G."/>
            <person name="Kuo A."/>
            <person name="Kohler A."/>
            <person name="Daghino S."/>
            <person name="Barry K."/>
            <person name="Choi C."/>
            <person name="Cichocki N."/>
            <person name="Clum A."/>
            <person name="Copeland A."/>
            <person name="Hainaut M."/>
            <person name="Haridas S."/>
            <person name="Labutti K."/>
            <person name="Lindquist E."/>
            <person name="Lipzen A."/>
            <person name="Khouja H.-R."/>
            <person name="Murat C."/>
            <person name="Ohm R."/>
            <person name="Olson A."/>
            <person name="Spatafora J."/>
            <person name="Veneault-Fourrey C."/>
            <person name="Henrissat B."/>
            <person name="Grigoriev I."/>
            <person name="Martin F."/>
            <person name="Perotto S."/>
        </authorList>
    </citation>
    <scope>NUCLEOTIDE SEQUENCE [LARGE SCALE GENOMIC DNA]</scope>
    <source>
        <strain evidence="1 2">UAMH 7357</strain>
    </source>
</reference>
<dbReference type="AlphaFoldDB" id="A0A2J6PSX5"/>
<sequence length="114" mass="12979">MPSSTNVLQGALILLGALKHLAVTDIIVFTKRFLVGSVIGTVKEGDIMKSMDTRSSDFRRMFGHRSLESKKKRSPKSRNLAAEKEMMYFIKNLQRGVDYVYERPRVIDSLSKLE</sequence>
<gene>
    <name evidence="1" type="ORF">NA56DRAFT_708012</name>
</gene>
<proteinExistence type="predicted"/>
<accession>A0A2J6PSX5</accession>
<evidence type="ECO:0000313" key="2">
    <source>
        <dbReference type="Proteomes" id="UP000235672"/>
    </source>
</evidence>
<protein>
    <submittedName>
        <fullName evidence="1">Uncharacterized protein</fullName>
    </submittedName>
</protein>
<dbReference type="Proteomes" id="UP000235672">
    <property type="component" value="Unassembled WGS sequence"/>
</dbReference>